<evidence type="ECO:0000256" key="8">
    <source>
        <dbReference type="ARBA" id="ARBA00023067"/>
    </source>
</evidence>
<dbReference type="SUPFAM" id="SSF52540">
    <property type="entry name" value="P-loop containing nucleoside triphosphate hydrolases"/>
    <property type="match status" value="1"/>
</dbReference>
<keyword evidence="9 11" id="KW-0539">Nucleus</keyword>
<evidence type="ECO:0000313" key="16">
    <source>
        <dbReference type="Proteomes" id="UP000677054"/>
    </source>
</evidence>
<keyword evidence="8" id="KW-0226">DNA condensation</keyword>
<evidence type="ECO:0000256" key="2">
    <source>
        <dbReference type="ARBA" id="ARBA00005231"/>
    </source>
</evidence>
<evidence type="ECO:0000256" key="4">
    <source>
        <dbReference type="ARBA" id="ARBA00022741"/>
    </source>
</evidence>
<feature type="coiled-coil region" evidence="12">
    <location>
        <begin position="564"/>
        <end position="591"/>
    </location>
</feature>
<dbReference type="InterPro" id="IPR036277">
    <property type="entry name" value="SMC_hinge_sf"/>
</dbReference>
<sequence length="1310" mass="148856">MSMKEKQIDAKFWWQEEHIFVVTALLSGSKLKLQQNSAARKLHSVPAVVPHTPLIFAYDGTAVRGNIHSFARDPTQTASLELANMHIKNVIIDGFKSYGKRTEVKEFDPQFNAITGLNGTGKSNILDSICFVMGISNLSQVRATNLTELVYKSGQAGVNKATVTIQFDNRDKSQSPIGYEQYDEINITRQVVIGGKNRYLINGVNVQNNKVQDLFRSVQLNVNNPHFLIMQGRITKVLNMKPPEILGMLEEAAGTKMYEAKKIQSIKTIEKKNAKLDEINALLNETVTPLLTKLQAEKQQYMEYTKLDKDLNNLTQLYVAYMFVTAKDESEKLSKEHEKESGSRKGHEDRIRENEETLKTLENMAKDQVRDEGYCFLQESGKKLEELEKAQSDKQKQEARVEGDLQDVRYKLKAEKNKLKGLEKGLQDDKGSLATKEAQKSRMESLFEELRSNEKRDAEELEKARKRFQAVSSGLYSGGDEGDAASLQQQIMDAEAKISSAETEHRMCGSRLKHAQEDLREKEGQAKRRQSGGNQDVQDLERGKKEIQALQHQLGRLSYREGQREELEARRNALSQDIRRLQHQVNSLESRCCKVQEALKQHFAVFDSFPYLNFRYKDPAPNFDRSRVKGVLAKLFQIHDPRFAEALQVTAGGKLYNVVTDTEVTSKLLIDRGQLTSRTTIIPLNKISSSRISDEKIRAAQRLVGKENVWPALSLISYDKSLHPAMQWVFGNTFICTDMSVAKRIAYDKSIRTMCVTLDGDSCNPMGTLTGGARSKGQSVLAQLYQLKNSIQELDEKVKGLEDVERQLTSIMAISESIKWTNLELLMNLYFENRWNALKEQVELKSTEVELLEDRVKSSKSHRDQEEIDEIKAQIEEEKAKMKKLEEEKKAAQTRLKEVRSKMADIASLQEREMKAAKEHLNACQKAATLSHQKWKEKEQDADTLALEVQELEKAITLGEEMIANCHVAIQALTEQEEEAKKRLDEAKAEVKDCKQAVQEQKQRLAAATHEVQAAVRKAEKLKKENNELELQLKQQEYQIQKLASEAKAASQKVQQLLSQHQWIRDQQKFFGKPGSAFDFQAKNPIEAGKKINALQEKKSQLEKNINVDAVTLIEQTEKEYKDLLTKKAQVEKDKQKIEDFMRDLDEKKTEVLRTAHLRVNRDFGTIFSTLLPGSQARLDPPEGQNVLDGLEIKVAFGGSWKESLNELSGGQRSLVALSLILAMLLFKPAPIYILDEVDSALDLSHTQNIGRIIKSHFMHSQENGNKFKMLSLFQFIIVSLKDGMFNNANVLFRTQFVDGNSAVIRQALR</sequence>
<protein>
    <recommendedName>
        <fullName evidence="11">Structural maintenance of chromosomes protein</fullName>
    </recommendedName>
</protein>
<evidence type="ECO:0000256" key="13">
    <source>
        <dbReference type="SAM" id="MobiDB-lite"/>
    </source>
</evidence>
<comment type="similarity">
    <text evidence="2">Belongs to the SMC family. SMC2 subfamily.</text>
</comment>
<dbReference type="EMBL" id="CAJPEV010003008">
    <property type="protein sequence ID" value="CAG0898667.1"/>
    <property type="molecule type" value="Genomic_DNA"/>
</dbReference>
<keyword evidence="4" id="KW-0547">Nucleotide-binding</keyword>
<dbReference type="InterPro" id="IPR003395">
    <property type="entry name" value="RecF/RecN/SMC_N"/>
</dbReference>
<keyword evidence="10" id="KW-0131">Cell cycle</keyword>
<accession>A0A7R9AB34</accession>
<dbReference type="GO" id="GO:0030261">
    <property type="term" value="P:chromosome condensation"/>
    <property type="evidence" value="ECO:0007669"/>
    <property type="project" value="UniProtKB-KW"/>
</dbReference>
<dbReference type="GO" id="GO:0016887">
    <property type="term" value="F:ATP hydrolysis activity"/>
    <property type="evidence" value="ECO:0007669"/>
    <property type="project" value="InterPro"/>
</dbReference>
<feature type="region of interest" description="Disordered" evidence="13">
    <location>
        <begin position="430"/>
        <end position="453"/>
    </location>
</feature>
<evidence type="ECO:0000259" key="14">
    <source>
        <dbReference type="SMART" id="SM00968"/>
    </source>
</evidence>
<evidence type="ECO:0000313" key="15">
    <source>
        <dbReference type="EMBL" id="CAD7250688.1"/>
    </source>
</evidence>
<dbReference type="InterPro" id="IPR027120">
    <property type="entry name" value="Smc2_ABC"/>
</dbReference>
<feature type="coiled-coil region" evidence="12">
    <location>
        <begin position="784"/>
        <end position="811"/>
    </location>
</feature>
<dbReference type="CDD" id="cd03273">
    <property type="entry name" value="ABC_SMC2_euk"/>
    <property type="match status" value="1"/>
</dbReference>
<gene>
    <name evidence="15" type="ORF">DSTB1V02_LOCUS10458</name>
</gene>
<dbReference type="InterPro" id="IPR010935">
    <property type="entry name" value="SMC_hinge"/>
</dbReference>
<evidence type="ECO:0000256" key="11">
    <source>
        <dbReference type="PIRNR" id="PIRNR005719"/>
    </source>
</evidence>
<dbReference type="Gene3D" id="1.20.1060.20">
    <property type="match status" value="1"/>
</dbReference>
<feature type="region of interest" description="Disordered" evidence="13">
    <location>
        <begin position="518"/>
        <end position="541"/>
    </location>
</feature>
<reference evidence="15" key="1">
    <citation type="submission" date="2020-11" db="EMBL/GenBank/DDBJ databases">
        <authorList>
            <person name="Tran Van P."/>
        </authorList>
    </citation>
    <scope>NUCLEOTIDE SEQUENCE</scope>
</reference>
<evidence type="ECO:0000256" key="12">
    <source>
        <dbReference type="SAM" id="Coils"/>
    </source>
</evidence>
<keyword evidence="5" id="KW-0498">Mitosis</keyword>
<dbReference type="PIRSF" id="PIRSF005719">
    <property type="entry name" value="SMC"/>
    <property type="match status" value="1"/>
</dbReference>
<dbReference type="GO" id="GO:0005524">
    <property type="term" value="F:ATP binding"/>
    <property type="evidence" value="ECO:0007669"/>
    <property type="project" value="UniProtKB-KW"/>
</dbReference>
<dbReference type="SUPFAM" id="SSF75553">
    <property type="entry name" value="Smc hinge domain"/>
    <property type="match status" value="1"/>
</dbReference>
<evidence type="ECO:0000256" key="3">
    <source>
        <dbReference type="ARBA" id="ARBA00022618"/>
    </source>
</evidence>
<keyword evidence="7 12" id="KW-0175">Coiled coil</keyword>
<feature type="coiled-coil region" evidence="12">
    <location>
        <begin position="861"/>
        <end position="902"/>
    </location>
</feature>
<evidence type="ECO:0000256" key="1">
    <source>
        <dbReference type="ARBA" id="ARBA00004123"/>
    </source>
</evidence>
<dbReference type="FunFam" id="3.40.50.300:FF:000278">
    <property type="entry name" value="Structural maintenance of chromosomes 2"/>
    <property type="match status" value="1"/>
</dbReference>
<feature type="coiled-coil region" evidence="12">
    <location>
        <begin position="1114"/>
        <end position="1151"/>
    </location>
</feature>
<dbReference type="Pfam" id="PF02463">
    <property type="entry name" value="SMC_N"/>
    <property type="match status" value="1"/>
</dbReference>
<dbReference type="Pfam" id="PF06470">
    <property type="entry name" value="SMC_hinge"/>
    <property type="match status" value="1"/>
</dbReference>
<dbReference type="InterPro" id="IPR027417">
    <property type="entry name" value="P-loop_NTPase"/>
</dbReference>
<dbReference type="Proteomes" id="UP000677054">
    <property type="component" value="Unassembled WGS sequence"/>
</dbReference>
<evidence type="ECO:0000256" key="5">
    <source>
        <dbReference type="ARBA" id="ARBA00022776"/>
    </source>
</evidence>
<dbReference type="GO" id="GO:0005694">
    <property type="term" value="C:chromosome"/>
    <property type="evidence" value="ECO:0007669"/>
    <property type="project" value="InterPro"/>
</dbReference>
<dbReference type="SMART" id="SM00968">
    <property type="entry name" value="SMC_hinge"/>
    <property type="match status" value="1"/>
</dbReference>
<dbReference type="SUPFAM" id="SSF57997">
    <property type="entry name" value="Tropomyosin"/>
    <property type="match status" value="1"/>
</dbReference>
<dbReference type="GO" id="GO:0051301">
    <property type="term" value="P:cell division"/>
    <property type="evidence" value="ECO:0007669"/>
    <property type="project" value="UniProtKB-KW"/>
</dbReference>
<dbReference type="GO" id="GO:0005634">
    <property type="term" value="C:nucleus"/>
    <property type="evidence" value="ECO:0007669"/>
    <property type="project" value="UniProtKB-SubCell"/>
</dbReference>
<proteinExistence type="inferred from homology"/>
<organism evidence="15">
    <name type="scientific">Darwinula stevensoni</name>
    <dbReference type="NCBI Taxonomy" id="69355"/>
    <lineage>
        <taxon>Eukaryota</taxon>
        <taxon>Metazoa</taxon>
        <taxon>Ecdysozoa</taxon>
        <taxon>Arthropoda</taxon>
        <taxon>Crustacea</taxon>
        <taxon>Oligostraca</taxon>
        <taxon>Ostracoda</taxon>
        <taxon>Podocopa</taxon>
        <taxon>Podocopida</taxon>
        <taxon>Darwinulocopina</taxon>
        <taxon>Darwinuloidea</taxon>
        <taxon>Darwinulidae</taxon>
        <taxon>Darwinula</taxon>
    </lineage>
</organism>
<dbReference type="OrthoDB" id="6370944at2759"/>
<evidence type="ECO:0000256" key="7">
    <source>
        <dbReference type="ARBA" id="ARBA00023054"/>
    </source>
</evidence>
<keyword evidence="3" id="KW-0132">Cell division</keyword>
<name>A0A7R9AB34_9CRUS</name>
<dbReference type="Gene3D" id="3.30.70.1620">
    <property type="match status" value="1"/>
</dbReference>
<evidence type="ECO:0000256" key="6">
    <source>
        <dbReference type="ARBA" id="ARBA00022840"/>
    </source>
</evidence>
<dbReference type="Gene3D" id="3.40.50.300">
    <property type="entry name" value="P-loop containing nucleotide triphosphate hydrolases"/>
    <property type="match status" value="2"/>
</dbReference>
<feature type="region of interest" description="Disordered" evidence="13">
    <location>
        <begin position="330"/>
        <end position="359"/>
    </location>
</feature>
<feature type="domain" description="SMC hinge" evidence="14">
    <location>
        <begin position="626"/>
        <end position="746"/>
    </location>
</feature>
<keyword evidence="6" id="KW-0067">ATP-binding</keyword>
<dbReference type="InterPro" id="IPR024704">
    <property type="entry name" value="SMC"/>
</dbReference>
<feature type="coiled-coil region" evidence="12">
    <location>
        <begin position="935"/>
        <end position="1060"/>
    </location>
</feature>
<evidence type="ECO:0000256" key="10">
    <source>
        <dbReference type="ARBA" id="ARBA00023306"/>
    </source>
</evidence>
<keyword evidence="16" id="KW-1185">Reference proteome</keyword>
<evidence type="ECO:0000256" key="9">
    <source>
        <dbReference type="ARBA" id="ARBA00023242"/>
    </source>
</evidence>
<dbReference type="PANTHER" id="PTHR43977">
    <property type="entry name" value="STRUCTURAL MAINTENANCE OF CHROMOSOMES PROTEIN 3"/>
    <property type="match status" value="1"/>
</dbReference>
<comment type="subcellular location">
    <subcellularLocation>
        <location evidence="1 11">Nucleus</location>
    </subcellularLocation>
</comment>
<dbReference type="EMBL" id="LR902525">
    <property type="protein sequence ID" value="CAD7250688.1"/>
    <property type="molecule type" value="Genomic_DNA"/>
</dbReference>